<gene>
    <name evidence="1" type="ORF">NQH49_11545</name>
</gene>
<dbReference type="RefSeq" id="WP_256696710.1">
    <property type="nucleotide sequence ID" value="NZ_JANIES010000001.1"/>
</dbReference>
<organism evidence="1 2">
    <name type="scientific">Pantoea trifolii</name>
    <dbReference type="NCBI Taxonomy" id="2968030"/>
    <lineage>
        <taxon>Bacteria</taxon>
        <taxon>Pseudomonadati</taxon>
        <taxon>Pseudomonadota</taxon>
        <taxon>Gammaproteobacteria</taxon>
        <taxon>Enterobacterales</taxon>
        <taxon>Erwiniaceae</taxon>
        <taxon>Pantoea</taxon>
    </lineage>
</organism>
<accession>A0ABT1VMK9</accession>
<dbReference type="EMBL" id="JANIET010000001">
    <property type="protein sequence ID" value="MCQ8228107.1"/>
    <property type="molecule type" value="Genomic_DNA"/>
</dbReference>
<dbReference type="Pfam" id="PF05488">
    <property type="entry name" value="PAAR_motif"/>
    <property type="match status" value="1"/>
</dbReference>
<comment type="caution">
    <text evidence="1">The sequence shown here is derived from an EMBL/GenBank/DDBJ whole genome shotgun (WGS) entry which is preliminary data.</text>
</comment>
<protein>
    <submittedName>
        <fullName evidence="1">PAAR domain-containing protein</fullName>
    </submittedName>
</protein>
<name>A0ABT1VMK9_9GAMM</name>
<proteinExistence type="predicted"/>
<sequence>MPAVTCLGDETSHGGKVISASSTMYIEGAKVALVGDIVSCPLHGNNLIKQGEPTLLDNGVQVVTHDCICECGCKIISFRNEMVE</sequence>
<reference evidence="1 2" key="1">
    <citation type="submission" date="2022-07" db="EMBL/GenBank/DDBJ databases">
        <title>Pantoea trifolii sp. nov. isolated from root nodules of Trifolium rubens.</title>
        <authorList>
            <person name="Kalita M."/>
            <person name="Wdowiak-Wrobel S."/>
            <person name="Marek-Kozaczuk M."/>
            <person name="Palusinska-Szysz M."/>
            <person name="Sokolowski W."/>
            <person name="Coutinho T."/>
            <person name="Hlahane L."/>
        </authorList>
    </citation>
    <scope>NUCLEOTIDE SEQUENCE [LARGE SCALE GENOMIC DNA]</scope>
    <source>
        <strain evidence="1 2">MMK2</strain>
    </source>
</reference>
<keyword evidence="2" id="KW-1185">Reference proteome</keyword>
<evidence type="ECO:0000313" key="2">
    <source>
        <dbReference type="Proteomes" id="UP001300015"/>
    </source>
</evidence>
<dbReference type="Proteomes" id="UP001300015">
    <property type="component" value="Unassembled WGS sequence"/>
</dbReference>
<dbReference type="CDD" id="cd14744">
    <property type="entry name" value="PAAR_CT_2"/>
    <property type="match status" value="1"/>
</dbReference>
<evidence type="ECO:0000313" key="1">
    <source>
        <dbReference type="EMBL" id="MCQ8228107.1"/>
    </source>
</evidence>
<dbReference type="InterPro" id="IPR008727">
    <property type="entry name" value="PAAR_motif"/>
</dbReference>
<dbReference type="Gene3D" id="2.60.200.60">
    <property type="match status" value="1"/>
</dbReference>